<evidence type="ECO:0008006" key="4">
    <source>
        <dbReference type="Google" id="ProtNLM"/>
    </source>
</evidence>
<proteinExistence type="predicted"/>
<evidence type="ECO:0000313" key="3">
    <source>
        <dbReference type="EMBL" id="SVE32208.1"/>
    </source>
</evidence>
<dbReference type="Pfam" id="PF01554">
    <property type="entry name" value="MatE"/>
    <property type="match status" value="1"/>
</dbReference>
<dbReference type="InterPro" id="IPR002528">
    <property type="entry name" value="MATE_fam"/>
</dbReference>
<keyword evidence="1" id="KW-0813">Transport</keyword>
<feature type="transmembrane region" description="Helical" evidence="2">
    <location>
        <begin position="20"/>
        <end position="41"/>
    </location>
</feature>
<name>A0A383CKR0_9ZZZZ</name>
<dbReference type="GO" id="GO:0042910">
    <property type="term" value="F:xenobiotic transmembrane transporter activity"/>
    <property type="evidence" value="ECO:0007669"/>
    <property type="project" value="InterPro"/>
</dbReference>
<feature type="transmembrane region" description="Helical" evidence="2">
    <location>
        <begin position="81"/>
        <end position="101"/>
    </location>
</feature>
<keyword evidence="2" id="KW-1133">Transmembrane helix</keyword>
<feature type="transmembrane region" description="Helical" evidence="2">
    <location>
        <begin position="113"/>
        <end position="132"/>
    </location>
</feature>
<dbReference type="InterPro" id="IPR050222">
    <property type="entry name" value="MATE_MdtK"/>
</dbReference>
<protein>
    <recommendedName>
        <fullName evidence="4">Polysaccharide biosynthesis protein C-terminal domain-containing protein</fullName>
    </recommendedName>
</protein>
<dbReference type="PANTHER" id="PTHR43298:SF2">
    <property type="entry name" value="FMN_FAD EXPORTER YEEO-RELATED"/>
    <property type="match status" value="1"/>
</dbReference>
<evidence type="ECO:0000256" key="1">
    <source>
        <dbReference type="ARBA" id="ARBA00022448"/>
    </source>
</evidence>
<feature type="transmembrane region" description="Helical" evidence="2">
    <location>
        <begin position="53"/>
        <end position="74"/>
    </location>
</feature>
<accession>A0A383CKR0</accession>
<feature type="non-terminal residue" evidence="3">
    <location>
        <position position="1"/>
    </location>
</feature>
<reference evidence="3" key="1">
    <citation type="submission" date="2018-05" db="EMBL/GenBank/DDBJ databases">
        <authorList>
            <person name="Lanie J.A."/>
            <person name="Ng W.-L."/>
            <person name="Kazmierczak K.M."/>
            <person name="Andrzejewski T.M."/>
            <person name="Davidsen T.M."/>
            <person name="Wayne K.J."/>
            <person name="Tettelin H."/>
            <person name="Glass J.I."/>
            <person name="Rusch D."/>
            <person name="Podicherti R."/>
            <person name="Tsui H.-C.T."/>
            <person name="Winkler M.E."/>
        </authorList>
    </citation>
    <scope>NUCLEOTIDE SEQUENCE</scope>
</reference>
<dbReference type="AlphaFoldDB" id="A0A383CKR0"/>
<dbReference type="PANTHER" id="PTHR43298">
    <property type="entry name" value="MULTIDRUG RESISTANCE PROTEIN NORM-RELATED"/>
    <property type="match status" value="1"/>
</dbReference>
<keyword evidence="2" id="KW-0472">Membrane</keyword>
<dbReference type="GO" id="GO:0015297">
    <property type="term" value="F:antiporter activity"/>
    <property type="evidence" value="ECO:0007669"/>
    <property type="project" value="InterPro"/>
</dbReference>
<gene>
    <name evidence="3" type="ORF">METZ01_LOCUS485062</name>
</gene>
<organism evidence="3">
    <name type="scientific">marine metagenome</name>
    <dbReference type="NCBI Taxonomy" id="408172"/>
    <lineage>
        <taxon>unclassified sequences</taxon>
        <taxon>metagenomes</taxon>
        <taxon>ecological metagenomes</taxon>
    </lineage>
</organism>
<sequence length="149" mass="16882">AGKPLRIRETLNTTMKYGLIMMGAGGFFLFFLAGPLMRIFTDDPPVIGHGVDYLRIAVITLCSYVILFQTVNLLQGLKKPFYAIVIGLYRQILAPCIVFYLLAFKLGMREYGVWWGIFLVTWSAAIITYFYGRHMLRQTLSSTQELAGP</sequence>
<dbReference type="EMBL" id="UINC01209262">
    <property type="protein sequence ID" value="SVE32208.1"/>
    <property type="molecule type" value="Genomic_DNA"/>
</dbReference>
<evidence type="ECO:0000256" key="2">
    <source>
        <dbReference type="SAM" id="Phobius"/>
    </source>
</evidence>
<dbReference type="GO" id="GO:0005886">
    <property type="term" value="C:plasma membrane"/>
    <property type="evidence" value="ECO:0007669"/>
    <property type="project" value="TreeGrafter"/>
</dbReference>
<keyword evidence="2" id="KW-0812">Transmembrane</keyword>